<accession>A0A081BFI3</accession>
<evidence type="ECO:0000313" key="2">
    <source>
        <dbReference type="EMBL" id="GAK46801.1"/>
    </source>
</evidence>
<name>A0A081BFI3_9HYPH</name>
<keyword evidence="1" id="KW-0472">Membrane</keyword>
<dbReference type="STRING" id="1333998.M2A_3300"/>
<keyword evidence="3" id="KW-1185">Reference proteome</keyword>
<keyword evidence="1" id="KW-1133">Transmembrane helix</keyword>
<proteinExistence type="predicted"/>
<keyword evidence="2" id="KW-0479">Metal-binding</keyword>
<dbReference type="InterPro" id="IPR009325">
    <property type="entry name" value="DUF983"/>
</dbReference>
<keyword evidence="2" id="KW-0862">Zinc</keyword>
<dbReference type="RefSeq" id="WP_052379577.1">
    <property type="nucleotide sequence ID" value="NZ_BBIO01000031.1"/>
</dbReference>
<feature type="transmembrane region" description="Helical" evidence="1">
    <location>
        <begin position="90"/>
        <end position="112"/>
    </location>
</feature>
<gene>
    <name evidence="2" type="ORF">M2A_3300</name>
</gene>
<dbReference type="EMBL" id="BBIO01000031">
    <property type="protein sequence ID" value="GAK46801.1"/>
    <property type="molecule type" value="Genomic_DNA"/>
</dbReference>
<organism evidence="2 3">
    <name type="scientific">Tepidicaulis marinus</name>
    <dbReference type="NCBI Taxonomy" id="1333998"/>
    <lineage>
        <taxon>Bacteria</taxon>
        <taxon>Pseudomonadati</taxon>
        <taxon>Pseudomonadota</taxon>
        <taxon>Alphaproteobacteria</taxon>
        <taxon>Hyphomicrobiales</taxon>
        <taxon>Parvibaculaceae</taxon>
        <taxon>Tepidicaulis</taxon>
    </lineage>
</organism>
<dbReference type="GO" id="GO:0008270">
    <property type="term" value="F:zinc ion binding"/>
    <property type="evidence" value="ECO:0007669"/>
    <property type="project" value="UniProtKB-KW"/>
</dbReference>
<reference evidence="2 3" key="1">
    <citation type="submission" date="2014-07" db="EMBL/GenBank/DDBJ databases">
        <title>Tepidicaulis marinum gen. nov., sp. nov., a novel marine bacterium denitrifying nitrate to nitrous oxide strictly under microaerobic conditions.</title>
        <authorList>
            <person name="Takeuchi M."/>
            <person name="Yamagishi T."/>
            <person name="Kamagata Y."/>
            <person name="Oshima K."/>
            <person name="Hattori M."/>
            <person name="Katayama T."/>
            <person name="Hanada S."/>
            <person name="Tamaki H."/>
            <person name="Marumo K."/>
            <person name="Maeda H."/>
            <person name="Nedachi M."/>
            <person name="Iwasaki W."/>
            <person name="Suwa Y."/>
            <person name="Sakata S."/>
        </authorList>
    </citation>
    <scope>NUCLEOTIDE SEQUENCE [LARGE SCALE GENOMIC DNA]</scope>
    <source>
        <strain evidence="2 3">MA2</strain>
    </source>
</reference>
<dbReference type="Proteomes" id="UP000028702">
    <property type="component" value="Unassembled WGS sequence"/>
</dbReference>
<dbReference type="AlphaFoldDB" id="A0A081BFI3"/>
<evidence type="ECO:0000256" key="1">
    <source>
        <dbReference type="SAM" id="Phobius"/>
    </source>
</evidence>
<protein>
    <submittedName>
        <fullName evidence="2">Zinc-finger protein</fullName>
    </submittedName>
</protein>
<evidence type="ECO:0000313" key="3">
    <source>
        <dbReference type="Proteomes" id="UP000028702"/>
    </source>
</evidence>
<feature type="transmembrane region" description="Helical" evidence="1">
    <location>
        <begin position="65"/>
        <end position="84"/>
    </location>
</feature>
<keyword evidence="2" id="KW-0863">Zinc-finger</keyword>
<dbReference type="Pfam" id="PF06170">
    <property type="entry name" value="DUF983"/>
    <property type="match status" value="1"/>
</dbReference>
<comment type="caution">
    <text evidence="2">The sequence shown here is derived from an EMBL/GenBank/DDBJ whole genome shotgun (WGS) entry which is preliminary data.</text>
</comment>
<keyword evidence="1" id="KW-0812">Transmembrane</keyword>
<dbReference type="eggNOG" id="COG5349">
    <property type="taxonomic scope" value="Bacteria"/>
</dbReference>
<sequence length="132" mass="14690">MTGSGTPLTYRNERPLWPAMWKGMRFTCPHCGEGKLFTSYLKITPNCASCGEELHHHRADDAPPYFTILIVGHLIVPMMMALEFAYWPPLWVHAAIWLPLTAILSLAILPVAKGATVGLQWALRMEGFGRAG</sequence>